<evidence type="ECO:0000256" key="5">
    <source>
        <dbReference type="ARBA" id="ARBA00023163"/>
    </source>
</evidence>
<dbReference type="SMART" id="SM00345">
    <property type="entry name" value="HTH_GNTR"/>
    <property type="match status" value="1"/>
</dbReference>
<dbReference type="PANTHER" id="PTHR46577:SF2">
    <property type="entry name" value="TRANSCRIPTIONAL REGULATORY PROTEIN"/>
    <property type="match status" value="1"/>
</dbReference>
<dbReference type="GO" id="GO:0003700">
    <property type="term" value="F:DNA-binding transcription factor activity"/>
    <property type="evidence" value="ECO:0007669"/>
    <property type="project" value="InterPro"/>
</dbReference>
<dbReference type="GO" id="GO:0003677">
    <property type="term" value="F:DNA binding"/>
    <property type="evidence" value="ECO:0007669"/>
    <property type="project" value="UniProtKB-KW"/>
</dbReference>
<comment type="similarity">
    <text evidence="1">In the C-terminal section; belongs to the class-I pyridoxal-phosphate-dependent aminotransferase family.</text>
</comment>
<feature type="domain" description="HTH gntR-type" evidence="6">
    <location>
        <begin position="16"/>
        <end position="84"/>
    </location>
</feature>
<dbReference type="GO" id="GO:0030170">
    <property type="term" value="F:pyridoxal phosphate binding"/>
    <property type="evidence" value="ECO:0007669"/>
    <property type="project" value="InterPro"/>
</dbReference>
<keyword evidence="8" id="KW-1185">Reference proteome</keyword>
<evidence type="ECO:0000313" key="7">
    <source>
        <dbReference type="EMBL" id="KEQ02513.1"/>
    </source>
</evidence>
<evidence type="ECO:0000256" key="1">
    <source>
        <dbReference type="ARBA" id="ARBA00005384"/>
    </source>
</evidence>
<keyword evidence="2" id="KW-0663">Pyridoxal phosphate</keyword>
<dbReference type="SUPFAM" id="SSF53383">
    <property type="entry name" value="PLP-dependent transferases"/>
    <property type="match status" value="1"/>
</dbReference>
<dbReference type="InterPro" id="IPR036388">
    <property type="entry name" value="WH-like_DNA-bd_sf"/>
</dbReference>
<evidence type="ECO:0000259" key="6">
    <source>
        <dbReference type="PROSITE" id="PS50949"/>
    </source>
</evidence>
<evidence type="ECO:0000256" key="4">
    <source>
        <dbReference type="ARBA" id="ARBA00023125"/>
    </source>
</evidence>
<dbReference type="CDD" id="cd07377">
    <property type="entry name" value="WHTH_GntR"/>
    <property type="match status" value="1"/>
</dbReference>
<name>A0A922NW49_9HYPH</name>
<dbReference type="InterPro" id="IPR036390">
    <property type="entry name" value="WH_DNA-bd_sf"/>
</dbReference>
<dbReference type="InterPro" id="IPR000524">
    <property type="entry name" value="Tscrpt_reg_HTH_GntR"/>
</dbReference>
<dbReference type="PROSITE" id="PS50949">
    <property type="entry name" value="HTH_GNTR"/>
    <property type="match status" value="1"/>
</dbReference>
<keyword evidence="4" id="KW-0238">DNA-binding</keyword>
<protein>
    <submittedName>
        <fullName evidence="7">GntR family transcriptional regulator</fullName>
    </submittedName>
</protein>
<dbReference type="InterPro" id="IPR051446">
    <property type="entry name" value="HTH_trans_reg/aminotransferase"/>
</dbReference>
<dbReference type="InterPro" id="IPR015424">
    <property type="entry name" value="PyrdxlP-dep_Trfase"/>
</dbReference>
<dbReference type="SUPFAM" id="SSF46785">
    <property type="entry name" value="Winged helix' DNA-binding domain"/>
    <property type="match status" value="1"/>
</dbReference>
<evidence type="ECO:0000313" key="8">
    <source>
        <dbReference type="Proteomes" id="UP000052167"/>
    </source>
</evidence>
<dbReference type="InterPro" id="IPR015421">
    <property type="entry name" value="PyrdxlP-dep_Trfase_major"/>
</dbReference>
<dbReference type="Gene3D" id="3.40.640.10">
    <property type="entry name" value="Type I PLP-dependent aspartate aminotransferase-like (Major domain)"/>
    <property type="match status" value="1"/>
</dbReference>
<comment type="caution">
    <text evidence="7">The sequence shown here is derived from an EMBL/GenBank/DDBJ whole genome shotgun (WGS) entry which is preliminary data.</text>
</comment>
<dbReference type="PANTHER" id="PTHR46577">
    <property type="entry name" value="HTH-TYPE TRANSCRIPTIONAL REGULATORY PROTEIN GABR"/>
    <property type="match status" value="1"/>
</dbReference>
<keyword evidence="3" id="KW-0805">Transcription regulation</keyword>
<dbReference type="Proteomes" id="UP000052167">
    <property type="component" value="Unassembled WGS sequence"/>
</dbReference>
<dbReference type="CDD" id="cd00609">
    <property type="entry name" value="AAT_like"/>
    <property type="match status" value="1"/>
</dbReference>
<dbReference type="OrthoDB" id="9802328at2"/>
<keyword evidence="5" id="KW-0804">Transcription</keyword>
<accession>A0A922NW49</accession>
<sequence>MDISTTSSQGGEGGEGGQLERVMAAMRRRISARALPPGAKLPSIRGCAKTMGVSTSTVAEAYGRLVAEGAVQARPGSGFYVTRTPQPLALAEIGPRLERAVDPFWVSRQSLEAGRAVLKPGCGWLPADWMPEADLRRALREVARAETAVLTDYGTPLGHAPLRQLLSRRMAAQGVVAPPAQILLTESGTQAIDMLLRLLVEPGDTVLVDDPCYFNFLALLRAHRVEIVGVPMTPAGPDVEAFAAVVASHRPRLYITNAAIHNPTGAVLSPSIAHRLLALCEAGDVTVIEDDIFGDFEEEAAPRLAALDGLSRVIRIGSFSKTLTAAARCGYVAARPEWIAALVDLKIATSFGGSPVAAELTHALLRDGSYRRHLNGLRERLARTTADVRARLGVLGIRPWIEPRGGLFLWCALPDGIDAAAVARRAMAHDVVLAPGNVFSVSQSAGGMMRFNVAQCGDPRVFSVLARAMEGAAAEG</sequence>
<dbReference type="Pfam" id="PF00155">
    <property type="entry name" value="Aminotran_1_2"/>
    <property type="match status" value="1"/>
</dbReference>
<dbReference type="Pfam" id="PF00392">
    <property type="entry name" value="GntR"/>
    <property type="match status" value="1"/>
</dbReference>
<dbReference type="Gene3D" id="1.10.10.10">
    <property type="entry name" value="Winged helix-like DNA-binding domain superfamily/Winged helix DNA-binding domain"/>
    <property type="match status" value="1"/>
</dbReference>
<dbReference type="AlphaFoldDB" id="A0A922NW49"/>
<dbReference type="EMBL" id="JOKJ01000050">
    <property type="protein sequence ID" value="KEQ02513.1"/>
    <property type="molecule type" value="Genomic_DNA"/>
</dbReference>
<evidence type="ECO:0000256" key="2">
    <source>
        <dbReference type="ARBA" id="ARBA00022898"/>
    </source>
</evidence>
<proteinExistence type="inferred from homology"/>
<reference evidence="7 8" key="1">
    <citation type="submission" date="2014-06" db="EMBL/GenBank/DDBJ databases">
        <title>Rhizobium pelagicum/R2-400B4.</title>
        <authorList>
            <person name="Kimes N.E."/>
            <person name="Lopez-Perez M."/>
        </authorList>
    </citation>
    <scope>NUCLEOTIDE SEQUENCE [LARGE SCALE GENOMIC DNA]</scope>
    <source>
        <strain evidence="7 8">R2-400B4</strain>
    </source>
</reference>
<gene>
    <name evidence="7" type="ORF">GV68_21760</name>
</gene>
<organism evidence="7 8">
    <name type="scientific">Pseudorhizobium pelagicum</name>
    <dbReference type="NCBI Taxonomy" id="1509405"/>
    <lineage>
        <taxon>Bacteria</taxon>
        <taxon>Pseudomonadati</taxon>
        <taxon>Pseudomonadota</taxon>
        <taxon>Alphaproteobacteria</taxon>
        <taxon>Hyphomicrobiales</taxon>
        <taxon>Rhizobiaceae</taxon>
        <taxon>Rhizobium/Agrobacterium group</taxon>
        <taxon>Pseudorhizobium</taxon>
    </lineage>
</organism>
<dbReference type="InterPro" id="IPR004839">
    <property type="entry name" value="Aminotransferase_I/II_large"/>
</dbReference>
<evidence type="ECO:0000256" key="3">
    <source>
        <dbReference type="ARBA" id="ARBA00023015"/>
    </source>
</evidence>